<organism evidence="3 4">
    <name type="scientific">Allobranchiibius huperziae</name>
    <dbReference type="NCBI Taxonomy" id="1874116"/>
    <lineage>
        <taxon>Bacteria</taxon>
        <taxon>Bacillati</taxon>
        <taxon>Actinomycetota</taxon>
        <taxon>Actinomycetes</taxon>
        <taxon>Micrococcales</taxon>
        <taxon>Dermacoccaceae</taxon>
        <taxon>Allobranchiibius</taxon>
    </lineage>
</organism>
<dbReference type="PRINTS" id="PR00080">
    <property type="entry name" value="SDRFAMILY"/>
</dbReference>
<dbReference type="PRINTS" id="PR00081">
    <property type="entry name" value="GDHRDH"/>
</dbReference>
<gene>
    <name evidence="3" type="ORF">HNR15_001246</name>
</gene>
<evidence type="ECO:0000313" key="4">
    <source>
        <dbReference type="Proteomes" id="UP000571817"/>
    </source>
</evidence>
<dbReference type="InterPro" id="IPR036291">
    <property type="entry name" value="NAD(P)-bd_dom_sf"/>
</dbReference>
<accession>A0A853DE68</accession>
<dbReference type="PANTHER" id="PTHR48107">
    <property type="entry name" value="NADPH-DEPENDENT ALDEHYDE REDUCTASE-LIKE PROTEIN, CHLOROPLASTIC-RELATED"/>
    <property type="match status" value="1"/>
</dbReference>
<dbReference type="GO" id="GO:0004316">
    <property type="term" value="F:3-oxoacyl-[acyl-carrier-protein] reductase (NADPH) activity"/>
    <property type="evidence" value="ECO:0007669"/>
    <property type="project" value="UniProtKB-EC"/>
</dbReference>
<dbReference type="Proteomes" id="UP000571817">
    <property type="component" value="Unassembled WGS sequence"/>
</dbReference>
<proteinExistence type="inferred from homology"/>
<protein>
    <submittedName>
        <fullName evidence="3">3-oxoacyl-[acyl-carrier protein] reductase</fullName>
        <ecNumber evidence="3">1.1.1.100</ecNumber>
    </submittedName>
</protein>
<dbReference type="EMBL" id="JACCFW010000001">
    <property type="protein sequence ID" value="NYJ74283.1"/>
    <property type="molecule type" value="Genomic_DNA"/>
</dbReference>
<evidence type="ECO:0000313" key="3">
    <source>
        <dbReference type="EMBL" id="NYJ74283.1"/>
    </source>
</evidence>
<dbReference type="InterPro" id="IPR002347">
    <property type="entry name" value="SDR_fam"/>
</dbReference>
<keyword evidence="4" id="KW-1185">Reference proteome</keyword>
<dbReference type="Pfam" id="PF13561">
    <property type="entry name" value="adh_short_C2"/>
    <property type="match status" value="1"/>
</dbReference>
<comment type="similarity">
    <text evidence="1">Belongs to the short-chain dehydrogenases/reductases (SDR) family.</text>
</comment>
<dbReference type="PANTHER" id="PTHR48107:SF7">
    <property type="entry name" value="RE15974P"/>
    <property type="match status" value="1"/>
</dbReference>
<dbReference type="EC" id="1.1.1.100" evidence="3"/>
<name>A0A853DE68_9MICO</name>
<evidence type="ECO:0000256" key="2">
    <source>
        <dbReference type="ARBA" id="ARBA00023002"/>
    </source>
</evidence>
<evidence type="ECO:0000256" key="1">
    <source>
        <dbReference type="ARBA" id="ARBA00006484"/>
    </source>
</evidence>
<keyword evidence="2 3" id="KW-0560">Oxidoreductase</keyword>
<sequence length="244" mass="24947">MSEAKAALVTGASHGIGAAIAVRLAADGFGVLVNYRSDRAAANSVVASIIDGGGRATAVQADVGDPDQVRRLFDAAEQSFGRVDVVVSNAGVGHTAMIADVTDAEFETVFAVNTRATFAALRESARRLTAGGRIIVISRSRLAPRPGGGLYAASKAAGDQLVRAAAHELGPRHITVNSVLPGATRTAMWTDRADSTGEAQKTIAATALGRLGEPQDIADVVAFLASDAARWITGEMIAVDGGLA</sequence>
<dbReference type="InterPro" id="IPR020904">
    <property type="entry name" value="Sc_DH/Rdtase_CS"/>
</dbReference>
<dbReference type="Gene3D" id="3.40.50.720">
    <property type="entry name" value="NAD(P)-binding Rossmann-like Domain"/>
    <property type="match status" value="1"/>
</dbReference>
<dbReference type="RefSeq" id="WP_179480037.1">
    <property type="nucleotide sequence ID" value="NZ_JACCFW010000001.1"/>
</dbReference>
<dbReference type="FunFam" id="3.40.50.720:FF:000084">
    <property type="entry name" value="Short-chain dehydrogenase reductase"/>
    <property type="match status" value="1"/>
</dbReference>
<dbReference type="PROSITE" id="PS00061">
    <property type="entry name" value="ADH_SHORT"/>
    <property type="match status" value="1"/>
</dbReference>
<reference evidence="3 4" key="1">
    <citation type="submission" date="2020-07" db="EMBL/GenBank/DDBJ databases">
        <title>Sequencing the genomes of 1000 actinobacteria strains.</title>
        <authorList>
            <person name="Klenk H.-P."/>
        </authorList>
    </citation>
    <scope>NUCLEOTIDE SEQUENCE [LARGE SCALE GENOMIC DNA]</scope>
    <source>
        <strain evidence="3 4">DSM 29531</strain>
    </source>
</reference>
<dbReference type="AlphaFoldDB" id="A0A853DE68"/>
<dbReference type="SUPFAM" id="SSF51735">
    <property type="entry name" value="NAD(P)-binding Rossmann-fold domains"/>
    <property type="match status" value="1"/>
</dbReference>
<comment type="caution">
    <text evidence="3">The sequence shown here is derived from an EMBL/GenBank/DDBJ whole genome shotgun (WGS) entry which is preliminary data.</text>
</comment>